<dbReference type="EMBL" id="ML977510">
    <property type="protein sequence ID" value="KAF2127834.1"/>
    <property type="molecule type" value="Genomic_DNA"/>
</dbReference>
<proteinExistence type="predicted"/>
<protein>
    <submittedName>
        <fullName evidence="2">Uncharacterized protein</fullName>
    </submittedName>
</protein>
<evidence type="ECO:0000256" key="1">
    <source>
        <dbReference type="SAM" id="MobiDB-lite"/>
    </source>
</evidence>
<feature type="region of interest" description="Disordered" evidence="1">
    <location>
        <begin position="1"/>
        <end position="22"/>
    </location>
</feature>
<dbReference type="RefSeq" id="XP_033522223.1">
    <property type="nucleotide sequence ID" value="XM_033670664.1"/>
</dbReference>
<gene>
    <name evidence="2" type="ORF">P153DRAFT_387562</name>
</gene>
<feature type="compositionally biased region" description="Polar residues" evidence="1">
    <location>
        <begin position="1"/>
        <end position="17"/>
    </location>
</feature>
<accession>A0A6A6A9S5</accession>
<evidence type="ECO:0000313" key="3">
    <source>
        <dbReference type="Proteomes" id="UP000799771"/>
    </source>
</evidence>
<reference evidence="2" key="1">
    <citation type="journal article" date="2020" name="Stud. Mycol.">
        <title>101 Dothideomycetes genomes: a test case for predicting lifestyles and emergence of pathogens.</title>
        <authorList>
            <person name="Haridas S."/>
            <person name="Albert R."/>
            <person name="Binder M."/>
            <person name="Bloem J."/>
            <person name="Labutti K."/>
            <person name="Salamov A."/>
            <person name="Andreopoulos B."/>
            <person name="Baker S."/>
            <person name="Barry K."/>
            <person name="Bills G."/>
            <person name="Bluhm B."/>
            <person name="Cannon C."/>
            <person name="Castanera R."/>
            <person name="Culley D."/>
            <person name="Daum C."/>
            <person name="Ezra D."/>
            <person name="Gonzalez J."/>
            <person name="Henrissat B."/>
            <person name="Kuo A."/>
            <person name="Liang C."/>
            <person name="Lipzen A."/>
            <person name="Lutzoni F."/>
            <person name="Magnuson J."/>
            <person name="Mondo S."/>
            <person name="Nolan M."/>
            <person name="Ohm R."/>
            <person name="Pangilinan J."/>
            <person name="Park H.-J."/>
            <person name="Ramirez L."/>
            <person name="Alfaro M."/>
            <person name="Sun H."/>
            <person name="Tritt A."/>
            <person name="Yoshinaga Y."/>
            <person name="Zwiers L.-H."/>
            <person name="Turgeon B."/>
            <person name="Goodwin S."/>
            <person name="Spatafora J."/>
            <person name="Crous P."/>
            <person name="Grigoriev I."/>
        </authorList>
    </citation>
    <scope>NUCLEOTIDE SEQUENCE</scope>
    <source>
        <strain evidence="2">CBS 119687</strain>
    </source>
</reference>
<evidence type="ECO:0000313" key="2">
    <source>
        <dbReference type="EMBL" id="KAF2127834.1"/>
    </source>
</evidence>
<keyword evidence="3" id="KW-1185">Reference proteome</keyword>
<organism evidence="2 3">
    <name type="scientific">Dothidotthia symphoricarpi CBS 119687</name>
    <dbReference type="NCBI Taxonomy" id="1392245"/>
    <lineage>
        <taxon>Eukaryota</taxon>
        <taxon>Fungi</taxon>
        <taxon>Dikarya</taxon>
        <taxon>Ascomycota</taxon>
        <taxon>Pezizomycotina</taxon>
        <taxon>Dothideomycetes</taxon>
        <taxon>Pleosporomycetidae</taxon>
        <taxon>Pleosporales</taxon>
        <taxon>Dothidotthiaceae</taxon>
        <taxon>Dothidotthia</taxon>
    </lineage>
</organism>
<name>A0A6A6A9S5_9PLEO</name>
<dbReference type="Proteomes" id="UP000799771">
    <property type="component" value="Unassembled WGS sequence"/>
</dbReference>
<dbReference type="GeneID" id="54411096"/>
<sequence>MASQQNHDNNTASSSAEAQRREEDWSLFQTRFDTAESEIRRCDSRLDTWVANLSPVDDQLEHTNSVTIAHNRFRVAKSLFQSAHRFMEAVRIANNWDRTVRSPRSPFGFPEGLVRNPTFRDGRLDMQGVDFGSPWGHLVAARSYARAVIVMFYEFLAMSYQELND</sequence>
<dbReference type="AlphaFoldDB" id="A0A6A6A9S5"/>